<protein>
    <submittedName>
        <fullName evidence="2">Uncharacterized protein</fullName>
    </submittedName>
</protein>
<evidence type="ECO:0000313" key="2">
    <source>
        <dbReference type="EMBL" id="VEI24973.1"/>
    </source>
</evidence>
<gene>
    <name evidence="2" type="ORF">NCTC10207_02348</name>
</gene>
<feature type="transmembrane region" description="Helical" evidence="1">
    <location>
        <begin position="31"/>
        <end position="49"/>
    </location>
</feature>
<keyword evidence="1" id="KW-1133">Transmembrane helix</keyword>
<evidence type="ECO:0000313" key="3">
    <source>
        <dbReference type="Proteomes" id="UP000282386"/>
    </source>
</evidence>
<proteinExistence type="predicted"/>
<feature type="transmembrane region" description="Helical" evidence="1">
    <location>
        <begin position="69"/>
        <end position="89"/>
    </location>
</feature>
<reference evidence="2 3" key="1">
    <citation type="submission" date="2018-12" db="EMBL/GenBank/DDBJ databases">
        <authorList>
            <consortium name="Pathogen Informatics"/>
        </authorList>
    </citation>
    <scope>NUCLEOTIDE SEQUENCE [LARGE SCALE GENOMIC DNA]</scope>
    <source>
        <strain evidence="2 3">NCTC10207</strain>
    </source>
</reference>
<dbReference type="Proteomes" id="UP000282386">
    <property type="component" value="Chromosome"/>
</dbReference>
<keyword evidence="1" id="KW-0472">Membrane</keyword>
<dbReference type="EMBL" id="LR134479">
    <property type="protein sequence ID" value="VEI24973.1"/>
    <property type="molecule type" value="Genomic_DNA"/>
</dbReference>
<keyword evidence="1" id="KW-0812">Transmembrane</keyword>
<evidence type="ECO:0000256" key="1">
    <source>
        <dbReference type="SAM" id="Phobius"/>
    </source>
</evidence>
<feature type="transmembrane region" description="Helical" evidence="1">
    <location>
        <begin position="143"/>
        <end position="162"/>
    </location>
</feature>
<dbReference type="AlphaFoldDB" id="A0A7Z9A7M6"/>
<organism evidence="2 3">
    <name type="scientific">Rothia aeria</name>
    <dbReference type="NCBI Taxonomy" id="172042"/>
    <lineage>
        <taxon>Bacteria</taxon>
        <taxon>Bacillati</taxon>
        <taxon>Actinomycetota</taxon>
        <taxon>Actinomycetes</taxon>
        <taxon>Micrococcales</taxon>
        <taxon>Micrococcaceae</taxon>
        <taxon>Rothia</taxon>
    </lineage>
</organism>
<name>A0A7Z9A7M6_9MICC</name>
<accession>A0A7Z9A7M6</accession>
<sequence length="170" mass="19263">MNGRRALSQMAAPGDSVPNIPFRTFLLRAHLLRILWGSALVVGFVWYWAVHLINAPTYPCGTTRDYSTVLEHLGPLTLFTIPYIIHIALQVRAYMQCRKEVNLHRVRWINIYSILAAPMMSVMLFAVVLPINREPSPVLYDTLMSLIFLGEIVFSAIMIIAVSKALKHQS</sequence>
<feature type="transmembrane region" description="Helical" evidence="1">
    <location>
        <begin position="109"/>
        <end position="131"/>
    </location>
</feature>